<dbReference type="Proteomes" id="UP000184231">
    <property type="component" value="Unassembled WGS sequence"/>
</dbReference>
<gene>
    <name evidence="2" type="ORF">SAMN04487911_12524</name>
</gene>
<evidence type="ECO:0000313" key="2">
    <source>
        <dbReference type="EMBL" id="SHJ56498.1"/>
    </source>
</evidence>
<evidence type="ECO:0000256" key="1">
    <source>
        <dbReference type="SAM" id="Phobius"/>
    </source>
</evidence>
<keyword evidence="1" id="KW-0472">Membrane</keyword>
<sequence length="78" mass="8841">MRTKIAPSSFAFFKAFVYIFVLRFFLAGLPLLRWLFIAFPISEGRGANQYGGNFLKASIDLALKENFVSTFNRGIAQQ</sequence>
<accession>A0A1M6KC17</accession>
<evidence type="ECO:0000313" key="3">
    <source>
        <dbReference type="Proteomes" id="UP000184231"/>
    </source>
</evidence>
<organism evidence="2 3">
    <name type="scientific">Arenibacter nanhaiticus</name>
    <dbReference type="NCBI Taxonomy" id="558155"/>
    <lineage>
        <taxon>Bacteria</taxon>
        <taxon>Pseudomonadati</taxon>
        <taxon>Bacteroidota</taxon>
        <taxon>Flavobacteriia</taxon>
        <taxon>Flavobacteriales</taxon>
        <taxon>Flavobacteriaceae</taxon>
        <taxon>Arenibacter</taxon>
    </lineage>
</organism>
<keyword evidence="3" id="KW-1185">Reference proteome</keyword>
<proteinExistence type="predicted"/>
<keyword evidence="1" id="KW-0812">Transmembrane</keyword>
<feature type="transmembrane region" description="Helical" evidence="1">
    <location>
        <begin position="15"/>
        <end position="36"/>
    </location>
</feature>
<protein>
    <submittedName>
        <fullName evidence="2">Uncharacterized protein</fullName>
    </submittedName>
</protein>
<dbReference type="STRING" id="558155.SAMN04487911_12524"/>
<dbReference type="AlphaFoldDB" id="A0A1M6KC17"/>
<reference evidence="2 3" key="1">
    <citation type="submission" date="2016-11" db="EMBL/GenBank/DDBJ databases">
        <authorList>
            <person name="Jaros S."/>
            <person name="Januszkiewicz K."/>
            <person name="Wedrychowicz H."/>
        </authorList>
    </citation>
    <scope>NUCLEOTIDE SEQUENCE [LARGE SCALE GENOMIC DNA]</scope>
    <source>
        <strain evidence="2 3">CGMCC 1.8863</strain>
    </source>
</reference>
<name>A0A1M6KC17_9FLAO</name>
<keyword evidence="1" id="KW-1133">Transmembrane helix</keyword>
<dbReference type="EMBL" id="FQYX01000025">
    <property type="protein sequence ID" value="SHJ56498.1"/>
    <property type="molecule type" value="Genomic_DNA"/>
</dbReference>